<keyword evidence="2 4" id="KW-0862">Zinc</keyword>
<dbReference type="InterPro" id="IPR013154">
    <property type="entry name" value="ADH-like_N"/>
</dbReference>
<dbReference type="PROSITE" id="PS00059">
    <property type="entry name" value="ADH_ZINC"/>
    <property type="match status" value="1"/>
</dbReference>
<dbReference type="RefSeq" id="WP_146922099.1">
    <property type="nucleotide sequence ID" value="NZ_CP042430.1"/>
</dbReference>
<evidence type="ECO:0000313" key="8">
    <source>
        <dbReference type="Proteomes" id="UP000321805"/>
    </source>
</evidence>
<evidence type="ECO:0000259" key="5">
    <source>
        <dbReference type="Pfam" id="PF00107"/>
    </source>
</evidence>
<evidence type="ECO:0000313" key="7">
    <source>
        <dbReference type="EMBL" id="QEC49734.1"/>
    </source>
</evidence>
<keyword evidence="1 4" id="KW-0479">Metal-binding</keyword>
<dbReference type="InterPro" id="IPR050129">
    <property type="entry name" value="Zn_alcohol_dh"/>
</dbReference>
<dbReference type="Gene3D" id="3.40.50.720">
    <property type="entry name" value="NAD(P)-binding Rossmann-like Domain"/>
    <property type="match status" value="1"/>
</dbReference>
<dbReference type="Pfam" id="PF08240">
    <property type="entry name" value="ADH_N"/>
    <property type="match status" value="1"/>
</dbReference>
<dbReference type="PANTHER" id="PTHR43401">
    <property type="entry name" value="L-THREONINE 3-DEHYDROGENASE"/>
    <property type="match status" value="1"/>
</dbReference>
<reference evidence="7 8" key="1">
    <citation type="journal article" date="2018" name="J. Microbiol.">
        <title>Baekduia soli gen. nov., sp. nov., a novel bacterium isolated from the soil of Baekdu Mountain and proposal of a novel family name, Baekduiaceae fam. nov.</title>
        <authorList>
            <person name="An D.S."/>
            <person name="Siddiqi M.Z."/>
            <person name="Kim K.H."/>
            <person name="Yu H.S."/>
            <person name="Im W.T."/>
        </authorList>
    </citation>
    <scope>NUCLEOTIDE SEQUENCE [LARGE SCALE GENOMIC DNA]</scope>
    <source>
        <strain evidence="7 8">BR7-21</strain>
    </source>
</reference>
<dbReference type="PANTHER" id="PTHR43401:SF2">
    <property type="entry name" value="L-THREONINE 3-DEHYDROGENASE"/>
    <property type="match status" value="1"/>
</dbReference>
<dbReference type="OrthoDB" id="3987021at2"/>
<sequence>MAQQTGRAAVLTEYNADFTLQEFEVPEPEPGAIVVEIDTATVCGSDVHVWEGALEGVIPVHLPLILGHEMVGRVAKLGDGAAFDSVGEPLREGDRVIWTHEPCLRCYSCTIMGETTLCTNRRLGFLEDCSKPPHFTGGFADYGYVWARSGRIRVPDDVQSDWASAGSCALRTVIKAIEKAMPVDYLDSVVVQGSGPLGLFATAMLSTHSPRHLIVVGAPDDRLELAREWGATHTISVQEYPDAPARLDEVLRITGSRGPSVVLEVAGARGAAGEGVQMMAPKGRYVVVGTITGEPQPINVPRVTTRAVQVLGSMGGDTDAYWKAMRFLSAFRDRFDWDRMLGRRYPLEHLSAAMRSSKEMRDVKAVIDPAMAA</sequence>
<dbReference type="InterPro" id="IPR002328">
    <property type="entry name" value="ADH_Zn_CS"/>
</dbReference>
<proteinExistence type="inferred from homology"/>
<dbReference type="CDD" id="cd08231">
    <property type="entry name" value="MDR_TM0436_like"/>
    <property type="match status" value="1"/>
</dbReference>
<evidence type="ECO:0000256" key="1">
    <source>
        <dbReference type="ARBA" id="ARBA00022723"/>
    </source>
</evidence>
<organism evidence="7 8">
    <name type="scientific">Baekduia soli</name>
    <dbReference type="NCBI Taxonomy" id="496014"/>
    <lineage>
        <taxon>Bacteria</taxon>
        <taxon>Bacillati</taxon>
        <taxon>Actinomycetota</taxon>
        <taxon>Thermoleophilia</taxon>
        <taxon>Solirubrobacterales</taxon>
        <taxon>Baekduiaceae</taxon>
        <taxon>Baekduia</taxon>
    </lineage>
</organism>
<comment type="cofactor">
    <cofactor evidence="4">
        <name>Zn(2+)</name>
        <dbReference type="ChEBI" id="CHEBI:29105"/>
    </cofactor>
</comment>
<dbReference type="GO" id="GO:0008270">
    <property type="term" value="F:zinc ion binding"/>
    <property type="evidence" value="ECO:0007669"/>
    <property type="project" value="InterPro"/>
</dbReference>
<feature type="domain" description="Alcohol dehydrogenase-like C-terminal" evidence="5">
    <location>
        <begin position="196"/>
        <end position="329"/>
    </location>
</feature>
<comment type="similarity">
    <text evidence="4">Belongs to the zinc-containing alcohol dehydrogenase family.</text>
</comment>
<dbReference type="KEGG" id="bsol:FSW04_20595"/>
<dbReference type="SUPFAM" id="SSF50129">
    <property type="entry name" value="GroES-like"/>
    <property type="match status" value="1"/>
</dbReference>
<dbReference type="AlphaFoldDB" id="A0A5B8U9I8"/>
<gene>
    <name evidence="7" type="ORF">FSW04_20595</name>
</gene>
<protein>
    <submittedName>
        <fullName evidence="7">Zinc-binding dehydrogenase</fullName>
    </submittedName>
</protein>
<name>A0A5B8U9I8_9ACTN</name>
<dbReference type="GO" id="GO:0016491">
    <property type="term" value="F:oxidoreductase activity"/>
    <property type="evidence" value="ECO:0007669"/>
    <property type="project" value="UniProtKB-KW"/>
</dbReference>
<dbReference type="Proteomes" id="UP000321805">
    <property type="component" value="Chromosome"/>
</dbReference>
<evidence type="ECO:0000259" key="6">
    <source>
        <dbReference type="Pfam" id="PF08240"/>
    </source>
</evidence>
<dbReference type="Pfam" id="PF00107">
    <property type="entry name" value="ADH_zinc_N"/>
    <property type="match status" value="1"/>
</dbReference>
<evidence type="ECO:0000256" key="4">
    <source>
        <dbReference type="RuleBase" id="RU361277"/>
    </source>
</evidence>
<feature type="domain" description="Alcohol dehydrogenase-like N-terminal" evidence="6">
    <location>
        <begin position="30"/>
        <end position="149"/>
    </location>
</feature>
<evidence type="ECO:0000256" key="3">
    <source>
        <dbReference type="ARBA" id="ARBA00023002"/>
    </source>
</evidence>
<keyword evidence="3" id="KW-0560">Oxidoreductase</keyword>
<dbReference type="EMBL" id="CP042430">
    <property type="protein sequence ID" value="QEC49734.1"/>
    <property type="molecule type" value="Genomic_DNA"/>
</dbReference>
<keyword evidence="8" id="KW-1185">Reference proteome</keyword>
<evidence type="ECO:0000256" key="2">
    <source>
        <dbReference type="ARBA" id="ARBA00022833"/>
    </source>
</evidence>
<dbReference type="InterPro" id="IPR011032">
    <property type="entry name" value="GroES-like_sf"/>
</dbReference>
<dbReference type="InterPro" id="IPR036291">
    <property type="entry name" value="NAD(P)-bd_dom_sf"/>
</dbReference>
<dbReference type="Gene3D" id="3.90.180.10">
    <property type="entry name" value="Medium-chain alcohol dehydrogenases, catalytic domain"/>
    <property type="match status" value="1"/>
</dbReference>
<dbReference type="InterPro" id="IPR013149">
    <property type="entry name" value="ADH-like_C"/>
</dbReference>
<accession>A0A5B8U9I8</accession>
<dbReference type="SUPFAM" id="SSF51735">
    <property type="entry name" value="NAD(P)-binding Rossmann-fold domains"/>
    <property type="match status" value="1"/>
</dbReference>